<accession>E1KV22</accession>
<evidence type="ECO:0000256" key="1">
    <source>
        <dbReference type="SAM" id="MobiDB-lite"/>
    </source>
</evidence>
<evidence type="ECO:0000313" key="2">
    <source>
        <dbReference type="EMBL" id="EFL55097.1"/>
    </source>
</evidence>
<comment type="caution">
    <text evidence="2">The sequence shown here is derived from an EMBL/GenBank/DDBJ whole genome shotgun (WGS) entry which is preliminary data.</text>
</comment>
<protein>
    <submittedName>
        <fullName evidence="2">Uncharacterized protein</fullName>
    </submittedName>
</protein>
<dbReference type="EMBL" id="AEDP01000006">
    <property type="protein sequence ID" value="EFL55097.1"/>
    <property type="molecule type" value="Genomic_DNA"/>
</dbReference>
<proteinExistence type="predicted"/>
<reference evidence="2 3" key="1">
    <citation type="submission" date="2010-08" db="EMBL/GenBank/DDBJ databases">
        <authorList>
            <person name="Durkin A.S."/>
            <person name="Madupu R."/>
            <person name="Torralba M."/>
            <person name="Gillis M."/>
            <person name="Methe B."/>
            <person name="Sutton G."/>
            <person name="Nelson K.E."/>
        </authorList>
    </citation>
    <scope>NUCLEOTIDE SEQUENCE [LARGE SCALE GENOMIC DNA]</scope>
    <source>
        <strain evidence="2 3">BVS033A4</strain>
    </source>
</reference>
<feature type="compositionally biased region" description="Basic and acidic residues" evidence="1">
    <location>
        <begin position="122"/>
        <end position="134"/>
    </location>
</feature>
<feature type="region of interest" description="Disordered" evidence="1">
    <location>
        <begin position="1"/>
        <end position="197"/>
    </location>
</feature>
<feature type="compositionally biased region" description="Basic and acidic residues" evidence="1">
    <location>
        <begin position="1"/>
        <end position="22"/>
    </location>
</feature>
<feature type="compositionally biased region" description="Basic and acidic residues" evidence="1">
    <location>
        <begin position="90"/>
        <end position="114"/>
    </location>
</feature>
<dbReference type="AlphaFoldDB" id="E1KV22"/>
<gene>
    <name evidence="2" type="ORF">HMPREF9289_0853</name>
</gene>
<feature type="compositionally biased region" description="Basic and acidic residues" evidence="1">
    <location>
        <begin position="33"/>
        <end position="63"/>
    </location>
</feature>
<feature type="non-terminal residue" evidence="2">
    <location>
        <position position="197"/>
    </location>
</feature>
<dbReference type="Proteomes" id="UP000003807">
    <property type="component" value="Unassembled WGS sequence"/>
</dbReference>
<organism evidence="2 3">
    <name type="scientific">Finegoldia magna BVS033A4</name>
    <dbReference type="NCBI Taxonomy" id="866773"/>
    <lineage>
        <taxon>Bacteria</taxon>
        <taxon>Bacillati</taxon>
        <taxon>Bacillota</taxon>
        <taxon>Tissierellia</taxon>
        <taxon>Tissierellales</taxon>
        <taxon>Peptoniphilaceae</taxon>
        <taxon>Finegoldia</taxon>
    </lineage>
</organism>
<feature type="compositionally biased region" description="Basic and acidic residues" evidence="1">
    <location>
        <begin position="141"/>
        <end position="153"/>
    </location>
</feature>
<sequence length="197" mass="20889">HEAGKDDNNSNTKVDESGKKPVDPTNDPQDTGVKVENKDDDTKISAKDEDGKDIPVEIDKDGKVIVTPGEDVDGPITVTVEDPDLPGGKTEVEVEVKGHEKGKDDNNSDKKPEAGKTTVTGKGKEVEPNGKKQDSGFVVNNKDKDTTISAKDEDGNDVPVEIGEDGKIYVTPGTNVDGPIKVTVKDPDLADGEQTVT</sequence>
<feature type="non-terminal residue" evidence="2">
    <location>
        <position position="1"/>
    </location>
</feature>
<evidence type="ECO:0000313" key="3">
    <source>
        <dbReference type="Proteomes" id="UP000003807"/>
    </source>
</evidence>
<dbReference type="RefSeq" id="WP_002838900.1">
    <property type="nucleotide sequence ID" value="NZ_AEDP01000006.1"/>
</dbReference>
<name>E1KV22_FINMA</name>